<accession>A0A5A7MVD1</accession>
<comment type="caution">
    <text evidence="1">The sequence shown here is derived from an EMBL/GenBank/DDBJ whole genome shotgun (WGS) entry which is preliminary data.</text>
</comment>
<proteinExistence type="predicted"/>
<name>A0A5A7MVD1_9PROT</name>
<dbReference type="AlphaFoldDB" id="A0A5A7MVD1"/>
<evidence type="ECO:0000313" key="1">
    <source>
        <dbReference type="EMBL" id="GEQ98849.1"/>
    </source>
</evidence>
<reference evidence="1 2" key="1">
    <citation type="submission" date="2019-09" db="EMBL/GenBank/DDBJ databases">
        <title>NBRP : Genome information of microbial organism related human and environment.</title>
        <authorList>
            <person name="Hattori M."/>
            <person name="Oshima K."/>
            <person name="Inaba H."/>
            <person name="Suda W."/>
            <person name="Sakamoto M."/>
            <person name="Iino T."/>
            <person name="Kitahara M."/>
            <person name="Oshida Y."/>
            <person name="Iida T."/>
            <person name="Kudo T."/>
            <person name="Itoh T."/>
            <person name="Ohkuma M."/>
        </authorList>
    </citation>
    <scope>NUCLEOTIDE SEQUENCE [LARGE SCALE GENOMIC DNA]</scope>
    <source>
        <strain evidence="1 2">Hi-2</strain>
    </source>
</reference>
<evidence type="ECO:0000313" key="2">
    <source>
        <dbReference type="Proteomes" id="UP000322084"/>
    </source>
</evidence>
<organism evidence="1 2">
    <name type="scientific">Iodidimonas gelatinilytica</name>
    <dbReference type="NCBI Taxonomy" id="1236966"/>
    <lineage>
        <taxon>Bacteria</taxon>
        <taxon>Pseudomonadati</taxon>
        <taxon>Pseudomonadota</taxon>
        <taxon>Alphaproteobacteria</taxon>
        <taxon>Iodidimonadales</taxon>
        <taxon>Iodidimonadaceae</taxon>
        <taxon>Iodidimonas</taxon>
    </lineage>
</organism>
<protein>
    <submittedName>
        <fullName evidence="1">Uncharacterized protein</fullName>
    </submittedName>
</protein>
<dbReference type="RefSeq" id="WP_150001075.1">
    <property type="nucleotide sequence ID" value="NZ_BKCL01000010.1"/>
</dbReference>
<gene>
    <name evidence="1" type="ORF">JCM17844_24860</name>
</gene>
<dbReference type="Proteomes" id="UP000322084">
    <property type="component" value="Unassembled WGS sequence"/>
</dbReference>
<dbReference type="EMBL" id="BKCL01000010">
    <property type="protein sequence ID" value="GEQ98849.1"/>
    <property type="molecule type" value="Genomic_DNA"/>
</dbReference>
<sequence length="200" mass="23050">MIISSNDGDEKSALRLAQLISSHNTYIIVDGIYMSACALYILPASDNVEIRDNSIVSFHSSVPGILESVYDSASYARFEENWIEHAKNTKKLYETRGVYFRIFYDSIKMLDVSCIEIDEFNYIRNIYLIREMWISSKKYMQDIGFKFSGYWPENNKDIEESIKIHKLGCISWIFGGSIDYIGNLEAKNGIKQCGQEINDQ</sequence>